<dbReference type="GO" id="GO:0000785">
    <property type="term" value="C:chromatin"/>
    <property type="evidence" value="ECO:0007669"/>
    <property type="project" value="TreeGrafter"/>
</dbReference>
<comment type="similarity">
    <text evidence="1">Belongs to the DCC1 family.</text>
</comment>
<dbReference type="WBParaSite" id="TMUE_1000003802.1">
    <property type="protein sequence ID" value="TMUE_1000003802.1"/>
    <property type="gene ID" value="WBGene00287799"/>
</dbReference>
<evidence type="ECO:0000256" key="3">
    <source>
        <dbReference type="ARBA" id="ARBA00022705"/>
    </source>
</evidence>
<dbReference type="PANTHER" id="PTHR13395:SF6">
    <property type="entry name" value="SISTER CHROMATID COHESION PROTEIN DCC1"/>
    <property type="match status" value="1"/>
</dbReference>
<evidence type="ECO:0000313" key="4">
    <source>
        <dbReference type="Proteomes" id="UP000046395"/>
    </source>
</evidence>
<dbReference type="PANTHER" id="PTHR13395">
    <property type="entry name" value="SISTER CHROMATID COHESION PROTEIN DCC1-RELATED"/>
    <property type="match status" value="1"/>
</dbReference>
<evidence type="ECO:0000256" key="1">
    <source>
        <dbReference type="ARBA" id="ARBA00007017"/>
    </source>
</evidence>
<protein>
    <recommendedName>
        <fullName evidence="2">Sister chromatid cohesion protein DCC1</fullName>
    </recommendedName>
</protein>
<evidence type="ECO:0000313" key="5">
    <source>
        <dbReference type="WBParaSite" id="TMUE_1000003802.1"/>
    </source>
</evidence>
<name>A0A5S6QA13_TRIMR</name>
<dbReference type="AlphaFoldDB" id="A0A5S6QA13"/>
<dbReference type="GO" id="GO:0000775">
    <property type="term" value="C:chromosome, centromeric region"/>
    <property type="evidence" value="ECO:0007669"/>
    <property type="project" value="TreeGrafter"/>
</dbReference>
<dbReference type="Proteomes" id="UP000046395">
    <property type="component" value="Unassembled WGS sequence"/>
</dbReference>
<dbReference type="GO" id="GO:0006260">
    <property type="term" value="P:DNA replication"/>
    <property type="evidence" value="ECO:0007669"/>
    <property type="project" value="UniProtKB-KW"/>
</dbReference>
<dbReference type="GO" id="GO:0031390">
    <property type="term" value="C:Ctf18 RFC-like complex"/>
    <property type="evidence" value="ECO:0007669"/>
    <property type="project" value="InterPro"/>
</dbReference>
<evidence type="ECO:0000256" key="2">
    <source>
        <dbReference type="ARBA" id="ARBA00017682"/>
    </source>
</evidence>
<organism evidence="4 5">
    <name type="scientific">Trichuris muris</name>
    <name type="common">Mouse whipworm</name>
    <dbReference type="NCBI Taxonomy" id="70415"/>
    <lineage>
        <taxon>Eukaryota</taxon>
        <taxon>Metazoa</taxon>
        <taxon>Ecdysozoa</taxon>
        <taxon>Nematoda</taxon>
        <taxon>Enoplea</taxon>
        <taxon>Dorylaimia</taxon>
        <taxon>Trichinellida</taxon>
        <taxon>Trichuridae</taxon>
        <taxon>Trichuris</taxon>
    </lineage>
</organism>
<dbReference type="Pfam" id="PF09724">
    <property type="entry name" value="Dcc1"/>
    <property type="match status" value="1"/>
</dbReference>
<proteinExistence type="inferred from homology"/>
<dbReference type="InterPro" id="IPR019128">
    <property type="entry name" value="Dcc1"/>
</dbReference>
<keyword evidence="3" id="KW-0235">DNA replication</keyword>
<keyword evidence="4" id="KW-1185">Reference proteome</keyword>
<dbReference type="GO" id="GO:0034088">
    <property type="term" value="P:maintenance of mitotic sister chromatid cohesion"/>
    <property type="evidence" value="ECO:0007669"/>
    <property type="project" value="TreeGrafter"/>
</dbReference>
<dbReference type="STRING" id="70415.A0A5S6QA13"/>
<reference evidence="5" key="1">
    <citation type="submission" date="2019-12" db="UniProtKB">
        <authorList>
            <consortium name="WormBaseParasite"/>
        </authorList>
    </citation>
    <scope>IDENTIFICATION</scope>
</reference>
<accession>A0A5S6QA13</accession>
<sequence length="393" mass="45438">MNKEGKTIAVEEEKEEGCDRYEDIESDAIFDILSSENIDVDSLRENIEFLTFSNSFEPDALRMLEISDDLLSQLQRGESLHVRGELSENAHLCGRDSSFSVVGSQLSSTLLIVEKHPVQMEQRTSVSFAELKGSAIIGQPSSLLQLTFPCVNCIRRVKQFLGNRPFRGMEFEAQQPLNVENITMERLYSEIPSSNHEICAALERLFSCNIGESIRLLDFGYIEKITATIMRFIEENSWSWKAVCQQDVMKELSDLEPLPVLERWFELFTTTSETDPNLRTLDEEKFCRLYAEMLLRRAKKFSLEDFKNIWQESVPDGMRTSFDQLAGVAIFDLPDEATLRLKALFARKEQWSFPEIKPYLRDLFAESSQLYEFLEKQCRSLTENGSTFYMRKF</sequence>